<dbReference type="SMART" id="SM00387">
    <property type="entry name" value="HATPase_c"/>
    <property type="match status" value="1"/>
</dbReference>
<organism evidence="18 19">
    <name type="scientific">Natrarchaeobius chitinivorans</name>
    <dbReference type="NCBI Taxonomy" id="1679083"/>
    <lineage>
        <taxon>Archaea</taxon>
        <taxon>Methanobacteriati</taxon>
        <taxon>Methanobacteriota</taxon>
        <taxon>Stenosarchaea group</taxon>
        <taxon>Halobacteria</taxon>
        <taxon>Halobacteriales</taxon>
        <taxon>Natrialbaceae</taxon>
        <taxon>Natrarchaeobius</taxon>
    </lineage>
</organism>
<dbReference type="EC" id="2.7.13.3" evidence="3"/>
<dbReference type="PANTHER" id="PTHR42878:SF7">
    <property type="entry name" value="SENSOR HISTIDINE KINASE GLRK"/>
    <property type="match status" value="1"/>
</dbReference>
<evidence type="ECO:0000256" key="14">
    <source>
        <dbReference type="SAM" id="Phobius"/>
    </source>
</evidence>
<keyword evidence="6 14" id="KW-0812">Transmembrane</keyword>
<keyword evidence="5" id="KW-0808">Transferase</keyword>
<dbReference type="Gene3D" id="1.10.287.130">
    <property type="match status" value="1"/>
</dbReference>
<evidence type="ECO:0000313" key="19">
    <source>
        <dbReference type="Proteomes" id="UP000282323"/>
    </source>
</evidence>
<feature type="transmembrane region" description="Helical" evidence="14">
    <location>
        <begin position="48"/>
        <end position="69"/>
    </location>
</feature>
<keyword evidence="11" id="KW-0902">Two-component regulatory system</keyword>
<dbReference type="AlphaFoldDB" id="A0A3N6LWY0"/>
<protein>
    <recommendedName>
        <fullName evidence="3">histidine kinase</fullName>
        <ecNumber evidence="3">2.7.13.3</ecNumber>
    </recommendedName>
</protein>
<dbReference type="InterPro" id="IPR036890">
    <property type="entry name" value="HATPase_C_sf"/>
</dbReference>
<evidence type="ECO:0000256" key="12">
    <source>
        <dbReference type="ARBA" id="ARBA00023136"/>
    </source>
</evidence>
<evidence type="ECO:0000256" key="8">
    <source>
        <dbReference type="ARBA" id="ARBA00022777"/>
    </source>
</evidence>
<evidence type="ECO:0000256" key="7">
    <source>
        <dbReference type="ARBA" id="ARBA00022741"/>
    </source>
</evidence>
<dbReference type="PANTHER" id="PTHR42878">
    <property type="entry name" value="TWO-COMPONENT HISTIDINE KINASE"/>
    <property type="match status" value="1"/>
</dbReference>
<keyword evidence="9" id="KW-0067">ATP-binding</keyword>
<name>A0A3N6LWY0_NATCH</name>
<dbReference type="GO" id="GO:0000155">
    <property type="term" value="F:phosphorelay sensor kinase activity"/>
    <property type="evidence" value="ECO:0007669"/>
    <property type="project" value="InterPro"/>
</dbReference>
<dbReference type="SUPFAM" id="SSF47384">
    <property type="entry name" value="Homodimeric domain of signal transducing histidine kinase"/>
    <property type="match status" value="1"/>
</dbReference>
<evidence type="ECO:0000256" key="2">
    <source>
        <dbReference type="ARBA" id="ARBA00004141"/>
    </source>
</evidence>
<evidence type="ECO:0000259" key="15">
    <source>
        <dbReference type="PROSITE" id="PS50109"/>
    </source>
</evidence>
<dbReference type="CDD" id="cd00082">
    <property type="entry name" value="HisKA"/>
    <property type="match status" value="1"/>
</dbReference>
<dbReference type="OrthoDB" id="8127at2157"/>
<feature type="transmembrane region" description="Helical" evidence="14">
    <location>
        <begin position="129"/>
        <end position="152"/>
    </location>
</feature>
<reference evidence="18 19" key="1">
    <citation type="submission" date="2018-10" db="EMBL/GenBank/DDBJ databases">
        <title>Natrarchaeobius chitinivorans gen. nov., sp. nov., and Natrarchaeobius haloalkaliphilus sp. nov., alkaliphilic, chitin-utilizing haloarchaea from hypersaline alkaline lakes.</title>
        <authorList>
            <person name="Sorokin D.Y."/>
            <person name="Elcheninov A.G."/>
            <person name="Kostrikina N.A."/>
            <person name="Bale N.J."/>
            <person name="Sinninghe Damste J.S."/>
            <person name="Khijniak T.V."/>
            <person name="Kublanov I.V."/>
            <person name="Toshchakov S.V."/>
        </authorList>
    </citation>
    <scope>NUCLEOTIDE SEQUENCE [LARGE SCALE GENOMIC DNA]</scope>
    <source>
        <strain evidence="18 19">AArcht4T</strain>
    </source>
</reference>
<keyword evidence="12 14" id="KW-0472">Membrane</keyword>
<proteinExistence type="predicted"/>
<dbReference type="Proteomes" id="UP000282323">
    <property type="component" value="Unassembled WGS sequence"/>
</dbReference>
<dbReference type="InterPro" id="IPR004358">
    <property type="entry name" value="Sig_transdc_His_kin-like_C"/>
</dbReference>
<dbReference type="SUPFAM" id="SSF55874">
    <property type="entry name" value="ATPase domain of HSP90 chaperone/DNA topoisomerase II/histidine kinase"/>
    <property type="match status" value="1"/>
</dbReference>
<dbReference type="GO" id="GO:0006355">
    <property type="term" value="P:regulation of DNA-templated transcription"/>
    <property type="evidence" value="ECO:0007669"/>
    <property type="project" value="InterPro"/>
</dbReference>
<dbReference type="Pfam" id="PF00989">
    <property type="entry name" value="PAS"/>
    <property type="match status" value="1"/>
</dbReference>
<accession>A0A3N6LWY0</accession>
<dbReference type="InterPro" id="IPR003594">
    <property type="entry name" value="HATPase_dom"/>
</dbReference>
<gene>
    <name evidence="18" type="ORF">EA473_15550</name>
</gene>
<sequence>MASIGVYAWNNRGVAGATSFAALMAATALWAVTYAFQLAGTNAATVGFWANANHVGVAVVPVAWFCFSLQFSARDRWLNRWTVGALSVVPAVYLLFVWTNQYHHLVRGPIDLKPVADGALFVSQHEFGIVFWAHAAYSYALMAVGVLLLTHLLFWSPAVYRRQVGLVIVGAAIAAVTNVLYHAGHGPLPSVDLTPFSFTVSGLIFFLAIYHYRLFDLTPVARALIVDTIQEGMVVLDTDGRVVDVNEAATRLLEVETPDVIGRSFESLLADDVEFVDPDVYRSADRTDGGVAAGPNSAGSRGVRPESLASESIDTRFLDPSRPVDEGVPVEAELIADCGSTRRHLRLSATPVLGVGGDRLGRSIVIRDVTETRRLQAEIDDTLDRLRRSNAELESFAGVVSHDLREPLRTTERYLSLLDRNAEGELDPDDAELLTVARENAQRAQEMITDLLTYSKIEHGTGEFERVDCNRLVADVLDGLRFEIEDRNATIEVDDLPTVFGIDHLLRRLFQNLLANALENAGETAPDVTVSGERNGEQWVFTVSDSGIGIEPEYADRVFDLFERGDRTGTSGGTGMGLSICEKIVTVHGGTIELDSTPGVETSVTVSIPVDPPGG</sequence>
<dbReference type="GO" id="GO:0016020">
    <property type="term" value="C:membrane"/>
    <property type="evidence" value="ECO:0007669"/>
    <property type="project" value="UniProtKB-SubCell"/>
</dbReference>
<evidence type="ECO:0000256" key="6">
    <source>
        <dbReference type="ARBA" id="ARBA00022692"/>
    </source>
</evidence>
<keyword evidence="7" id="KW-0547">Nucleotide-binding</keyword>
<dbReference type="InterPro" id="IPR005467">
    <property type="entry name" value="His_kinase_dom"/>
</dbReference>
<feature type="domain" description="PAS" evidence="16">
    <location>
        <begin position="225"/>
        <end position="279"/>
    </location>
</feature>
<dbReference type="InterPro" id="IPR013767">
    <property type="entry name" value="PAS_fold"/>
</dbReference>
<dbReference type="CDD" id="cd00130">
    <property type="entry name" value="PAS"/>
    <property type="match status" value="1"/>
</dbReference>
<feature type="domain" description="Histidine kinase" evidence="15">
    <location>
        <begin position="399"/>
        <end position="612"/>
    </location>
</feature>
<keyword evidence="4" id="KW-0597">Phosphoprotein</keyword>
<dbReference type="InterPro" id="IPR036097">
    <property type="entry name" value="HisK_dim/P_sf"/>
</dbReference>
<comment type="subcellular location">
    <subcellularLocation>
        <location evidence="2">Membrane</location>
        <topology evidence="2">Multi-pass membrane protein</topology>
    </subcellularLocation>
</comment>
<feature type="domain" description="PAC" evidence="17">
    <location>
        <begin position="328"/>
        <end position="381"/>
    </location>
</feature>
<feature type="transmembrane region" description="Helical" evidence="14">
    <location>
        <begin position="12"/>
        <end position="36"/>
    </location>
</feature>
<evidence type="ECO:0000259" key="16">
    <source>
        <dbReference type="PROSITE" id="PS50112"/>
    </source>
</evidence>
<evidence type="ECO:0000313" key="18">
    <source>
        <dbReference type="EMBL" id="RQG93437.1"/>
    </source>
</evidence>
<dbReference type="InterPro" id="IPR050351">
    <property type="entry name" value="BphY/WalK/GraS-like"/>
</dbReference>
<dbReference type="GO" id="GO:0005524">
    <property type="term" value="F:ATP binding"/>
    <property type="evidence" value="ECO:0007669"/>
    <property type="project" value="UniProtKB-KW"/>
</dbReference>
<dbReference type="Pfam" id="PF00512">
    <property type="entry name" value="HisKA"/>
    <property type="match status" value="1"/>
</dbReference>
<dbReference type="InterPro" id="IPR000014">
    <property type="entry name" value="PAS"/>
</dbReference>
<evidence type="ECO:0000256" key="10">
    <source>
        <dbReference type="ARBA" id="ARBA00022989"/>
    </source>
</evidence>
<dbReference type="Pfam" id="PF16927">
    <property type="entry name" value="HisKA_7TM"/>
    <property type="match status" value="1"/>
</dbReference>
<evidence type="ECO:0000256" key="4">
    <source>
        <dbReference type="ARBA" id="ARBA00022553"/>
    </source>
</evidence>
<dbReference type="PROSITE" id="PS50109">
    <property type="entry name" value="HIS_KIN"/>
    <property type="match status" value="1"/>
</dbReference>
<dbReference type="InterPro" id="IPR035965">
    <property type="entry name" value="PAS-like_dom_sf"/>
</dbReference>
<dbReference type="GO" id="GO:0007234">
    <property type="term" value="P:osmosensory signaling via phosphorelay pathway"/>
    <property type="evidence" value="ECO:0007669"/>
    <property type="project" value="TreeGrafter"/>
</dbReference>
<dbReference type="PRINTS" id="PR00344">
    <property type="entry name" value="BCTRLSENSOR"/>
</dbReference>
<dbReference type="InterPro" id="IPR000700">
    <property type="entry name" value="PAS-assoc_C"/>
</dbReference>
<dbReference type="SUPFAM" id="SSF55785">
    <property type="entry name" value="PYP-like sensor domain (PAS domain)"/>
    <property type="match status" value="1"/>
</dbReference>
<dbReference type="InterPro" id="IPR031621">
    <property type="entry name" value="HisKA_7TM"/>
</dbReference>
<dbReference type="SMART" id="SM00388">
    <property type="entry name" value="HisKA"/>
    <property type="match status" value="1"/>
</dbReference>
<evidence type="ECO:0000256" key="5">
    <source>
        <dbReference type="ARBA" id="ARBA00022679"/>
    </source>
</evidence>
<keyword evidence="19" id="KW-1185">Reference proteome</keyword>
<dbReference type="PROSITE" id="PS50112">
    <property type="entry name" value="PAS"/>
    <property type="match status" value="1"/>
</dbReference>
<dbReference type="Gene3D" id="3.30.565.10">
    <property type="entry name" value="Histidine kinase-like ATPase, C-terminal domain"/>
    <property type="match status" value="1"/>
</dbReference>
<keyword evidence="10 14" id="KW-1133">Transmembrane helix</keyword>
<feature type="transmembrane region" description="Helical" evidence="14">
    <location>
        <begin position="193"/>
        <end position="212"/>
    </location>
</feature>
<evidence type="ECO:0000256" key="13">
    <source>
        <dbReference type="SAM" id="MobiDB-lite"/>
    </source>
</evidence>
<dbReference type="Gene3D" id="3.30.450.20">
    <property type="entry name" value="PAS domain"/>
    <property type="match status" value="1"/>
</dbReference>
<evidence type="ECO:0000256" key="11">
    <source>
        <dbReference type="ARBA" id="ARBA00023012"/>
    </source>
</evidence>
<feature type="region of interest" description="Disordered" evidence="13">
    <location>
        <begin position="286"/>
        <end position="306"/>
    </location>
</feature>
<keyword evidence="8" id="KW-0418">Kinase</keyword>
<evidence type="ECO:0000259" key="17">
    <source>
        <dbReference type="PROSITE" id="PS50113"/>
    </source>
</evidence>
<dbReference type="Pfam" id="PF02518">
    <property type="entry name" value="HATPase_c"/>
    <property type="match status" value="1"/>
</dbReference>
<dbReference type="InterPro" id="IPR003661">
    <property type="entry name" value="HisK_dim/P_dom"/>
</dbReference>
<evidence type="ECO:0000256" key="9">
    <source>
        <dbReference type="ARBA" id="ARBA00022840"/>
    </source>
</evidence>
<comment type="caution">
    <text evidence="18">The sequence shown here is derived from an EMBL/GenBank/DDBJ whole genome shotgun (WGS) entry which is preliminary data.</text>
</comment>
<dbReference type="EMBL" id="REGA01000014">
    <property type="protein sequence ID" value="RQG93437.1"/>
    <property type="molecule type" value="Genomic_DNA"/>
</dbReference>
<feature type="transmembrane region" description="Helical" evidence="14">
    <location>
        <begin position="164"/>
        <end position="181"/>
    </location>
</feature>
<dbReference type="PROSITE" id="PS50113">
    <property type="entry name" value="PAC"/>
    <property type="match status" value="1"/>
</dbReference>
<dbReference type="SMART" id="SM00091">
    <property type="entry name" value="PAS"/>
    <property type="match status" value="1"/>
</dbReference>
<dbReference type="GO" id="GO:0030295">
    <property type="term" value="F:protein kinase activator activity"/>
    <property type="evidence" value="ECO:0007669"/>
    <property type="project" value="TreeGrafter"/>
</dbReference>
<comment type="catalytic activity">
    <reaction evidence="1">
        <text>ATP + protein L-histidine = ADP + protein N-phospho-L-histidine.</text>
        <dbReference type="EC" id="2.7.13.3"/>
    </reaction>
</comment>
<dbReference type="GO" id="GO:0000156">
    <property type="term" value="F:phosphorelay response regulator activity"/>
    <property type="evidence" value="ECO:0007669"/>
    <property type="project" value="TreeGrafter"/>
</dbReference>
<feature type="transmembrane region" description="Helical" evidence="14">
    <location>
        <begin position="81"/>
        <end position="99"/>
    </location>
</feature>
<evidence type="ECO:0000256" key="3">
    <source>
        <dbReference type="ARBA" id="ARBA00012438"/>
    </source>
</evidence>
<evidence type="ECO:0000256" key="1">
    <source>
        <dbReference type="ARBA" id="ARBA00000085"/>
    </source>
</evidence>